<dbReference type="InterPro" id="IPR046768">
    <property type="entry name" value="ExoX-like_C"/>
</dbReference>
<feature type="domain" description="Exodeoxyribonuclease X-like C-terminal" evidence="1">
    <location>
        <begin position="148"/>
        <end position="172"/>
    </location>
</feature>
<feature type="domain" description="Exodeoxyribonuclease X-like C-terminal" evidence="1">
    <location>
        <begin position="208"/>
        <end position="232"/>
    </location>
</feature>
<organism evidence="2 3">
    <name type="scientific">Polarella glacialis</name>
    <name type="common">Dinoflagellate</name>
    <dbReference type="NCBI Taxonomy" id="89957"/>
    <lineage>
        <taxon>Eukaryota</taxon>
        <taxon>Sar</taxon>
        <taxon>Alveolata</taxon>
        <taxon>Dinophyceae</taxon>
        <taxon>Suessiales</taxon>
        <taxon>Suessiaceae</taxon>
        <taxon>Polarella</taxon>
    </lineage>
</organism>
<evidence type="ECO:0000313" key="3">
    <source>
        <dbReference type="Proteomes" id="UP000654075"/>
    </source>
</evidence>
<dbReference type="EMBL" id="CAJNNV010030632">
    <property type="protein sequence ID" value="CAE8633106.1"/>
    <property type="molecule type" value="Genomic_DNA"/>
</dbReference>
<gene>
    <name evidence="2" type="ORF">PGLA1383_LOCUS49020</name>
</gene>
<accession>A0A813H5N6</accession>
<comment type="caution">
    <text evidence="2">The sequence shown here is derived from an EMBL/GenBank/DDBJ whole genome shotgun (WGS) entry which is preliminary data.</text>
</comment>
<dbReference type="Proteomes" id="UP000654075">
    <property type="component" value="Unassembled WGS sequence"/>
</dbReference>
<evidence type="ECO:0000313" key="2">
    <source>
        <dbReference type="EMBL" id="CAE8633106.1"/>
    </source>
</evidence>
<proteinExistence type="predicted"/>
<dbReference type="OrthoDB" id="449404at2759"/>
<reference evidence="2" key="1">
    <citation type="submission" date="2021-02" db="EMBL/GenBank/DDBJ databases">
        <authorList>
            <person name="Dougan E. K."/>
            <person name="Rhodes N."/>
            <person name="Thang M."/>
            <person name="Chan C."/>
        </authorList>
    </citation>
    <scope>NUCLEOTIDE SEQUENCE</scope>
</reference>
<evidence type="ECO:0000259" key="1">
    <source>
        <dbReference type="Pfam" id="PF20600"/>
    </source>
</evidence>
<keyword evidence="3" id="KW-1185">Reference proteome</keyword>
<dbReference type="AlphaFoldDB" id="A0A813H5N6"/>
<sequence length="255" mass="28322">MFRKLVALVRQRIRIPRSPHFAHFGAMPHLRSAVPAVWRRRRTGFLRCALTLCGMLAFVLGSPTFAAKKTKAEVPEKVSVPDGGDQELQFGKYSGRPFSAILEEDRDYCRWILDVAETADASPTLSRFADWLVAAAPELEDADDEEVTFGKHKGQSFAQVLKDDPDYCSWVLGACQEKDVGGALTRLGKFIKKNGEGIGIKKIDTVGFGKYRGMTFQEVKDADPSYCEWVVTKADDPSASSGIKNLAAFIKKERE</sequence>
<dbReference type="Pfam" id="PF20600">
    <property type="entry name" value="ExoX-like_C"/>
    <property type="match status" value="2"/>
</dbReference>
<protein>
    <recommendedName>
        <fullName evidence="1">Exodeoxyribonuclease X-like C-terminal domain-containing protein</fullName>
    </recommendedName>
</protein>
<name>A0A813H5N6_POLGL</name>